<proteinExistence type="predicted"/>
<dbReference type="Proteomes" id="UP000215199">
    <property type="component" value="Unassembled WGS sequence"/>
</dbReference>
<feature type="domain" description="Transposase DDE" evidence="2">
    <location>
        <begin position="130"/>
        <end position="179"/>
    </location>
</feature>
<feature type="region of interest" description="Disordered" evidence="1">
    <location>
        <begin position="55"/>
        <end position="130"/>
    </location>
</feature>
<dbReference type="AlphaFoldDB" id="A0A229SRD6"/>
<gene>
    <name evidence="3" type="ORF">CF165_38575</name>
</gene>
<evidence type="ECO:0000313" key="4">
    <source>
        <dbReference type="Proteomes" id="UP000215199"/>
    </source>
</evidence>
<dbReference type="PANTHER" id="PTHR30007">
    <property type="entry name" value="PHP DOMAIN PROTEIN"/>
    <property type="match status" value="1"/>
</dbReference>
<organism evidence="3 4">
    <name type="scientific">Amycolatopsis vastitatis</name>
    <dbReference type="NCBI Taxonomy" id="1905142"/>
    <lineage>
        <taxon>Bacteria</taxon>
        <taxon>Bacillati</taxon>
        <taxon>Actinomycetota</taxon>
        <taxon>Actinomycetes</taxon>
        <taxon>Pseudonocardiales</taxon>
        <taxon>Pseudonocardiaceae</taxon>
        <taxon>Amycolatopsis</taxon>
    </lineage>
</organism>
<dbReference type="InterPro" id="IPR025668">
    <property type="entry name" value="Tnp_DDE_dom"/>
</dbReference>
<feature type="compositionally biased region" description="Basic and acidic residues" evidence="1">
    <location>
        <begin position="71"/>
        <end position="87"/>
    </location>
</feature>
<dbReference type="PANTHER" id="PTHR30007:SF1">
    <property type="entry name" value="BLR1914 PROTEIN"/>
    <property type="match status" value="1"/>
</dbReference>
<evidence type="ECO:0000313" key="3">
    <source>
        <dbReference type="EMBL" id="OXM61383.1"/>
    </source>
</evidence>
<evidence type="ECO:0000259" key="2">
    <source>
        <dbReference type="Pfam" id="PF13586"/>
    </source>
</evidence>
<name>A0A229SRD6_9PSEU</name>
<dbReference type="EMBL" id="NMUL01000047">
    <property type="protein sequence ID" value="OXM61383.1"/>
    <property type="molecule type" value="Genomic_DNA"/>
</dbReference>
<keyword evidence="4" id="KW-1185">Reference proteome</keyword>
<dbReference type="Pfam" id="PF13586">
    <property type="entry name" value="DDE_Tnp_1_2"/>
    <property type="match status" value="1"/>
</dbReference>
<evidence type="ECO:0000256" key="1">
    <source>
        <dbReference type="SAM" id="MobiDB-lite"/>
    </source>
</evidence>
<protein>
    <recommendedName>
        <fullName evidence="2">Transposase DDE domain-containing protein</fullName>
    </recommendedName>
</protein>
<sequence>MSTHPRSTCPVRTCGSSPGTCNGVAANEALGGAGCRCTARPCSCSRTCAAGIPTHDSPPVSGSAWPLAPADRPDRRRPPLLLRKEPQTRATPAEPSAPICASVASRRPSSNAGTNEPPGRTAAGPVDVHRPGRGACRRRNVVERCFNWLKRFRALATRFDKTATSYRGLIDLATLILWL</sequence>
<reference evidence="4" key="1">
    <citation type="submission" date="2017-07" db="EMBL/GenBank/DDBJ databases">
        <title>Comparative genome mining reveals phylogenetic distribution patterns of secondary metabolites in Amycolatopsis.</title>
        <authorList>
            <person name="Adamek M."/>
            <person name="Alanjary M."/>
            <person name="Sales-Ortells H."/>
            <person name="Goodfellow M."/>
            <person name="Bull A.T."/>
            <person name="Kalinowski J."/>
            <person name="Ziemert N."/>
        </authorList>
    </citation>
    <scope>NUCLEOTIDE SEQUENCE [LARGE SCALE GENOMIC DNA]</scope>
    <source>
        <strain evidence="4">H5</strain>
    </source>
</reference>
<comment type="caution">
    <text evidence="3">The sequence shown here is derived from an EMBL/GenBank/DDBJ whole genome shotgun (WGS) entry which is preliminary data.</text>
</comment>
<accession>A0A229SRD6</accession>